<dbReference type="EMBL" id="CM043041">
    <property type="protein sequence ID" value="KAI4571461.1"/>
    <property type="molecule type" value="Genomic_DNA"/>
</dbReference>
<dbReference type="Proteomes" id="UP001057279">
    <property type="component" value="Linkage Group LG16"/>
</dbReference>
<name>A0ACB9UIW8_9CETA</name>
<reference evidence="1" key="1">
    <citation type="submission" date="2022-03" db="EMBL/GenBank/DDBJ databases">
        <title>Genomic analyses of argali, domestic sheep and their hybrids provide insights into chromosomal evolution, heterosis and genetic basis of agronomic traits.</title>
        <authorList>
            <person name="Li M."/>
        </authorList>
    </citation>
    <scope>NUCLEOTIDE SEQUENCE</scope>
    <source>
        <strain evidence="1">F1 hybrid</strain>
    </source>
</reference>
<comment type="caution">
    <text evidence="1">The sequence shown here is derived from an EMBL/GenBank/DDBJ whole genome shotgun (WGS) entry which is preliminary data.</text>
</comment>
<evidence type="ECO:0000313" key="1">
    <source>
        <dbReference type="EMBL" id="KAI4571461.1"/>
    </source>
</evidence>
<evidence type="ECO:0000313" key="2">
    <source>
        <dbReference type="Proteomes" id="UP001057279"/>
    </source>
</evidence>
<organism evidence="1 2">
    <name type="scientific">Ovis ammon polii x Ovis aries</name>
    <dbReference type="NCBI Taxonomy" id="2918886"/>
    <lineage>
        <taxon>Eukaryota</taxon>
        <taxon>Metazoa</taxon>
        <taxon>Chordata</taxon>
        <taxon>Craniata</taxon>
        <taxon>Vertebrata</taxon>
        <taxon>Euteleostomi</taxon>
        <taxon>Mammalia</taxon>
        <taxon>Eutheria</taxon>
        <taxon>Laurasiatheria</taxon>
        <taxon>Artiodactyla</taxon>
        <taxon>Ruminantia</taxon>
        <taxon>Pecora</taxon>
        <taxon>Bovidae</taxon>
        <taxon>Caprinae</taxon>
        <taxon>Ovis</taxon>
    </lineage>
</organism>
<proteinExistence type="predicted"/>
<protein>
    <submittedName>
        <fullName evidence="1">Uncharacterized protein</fullName>
    </submittedName>
</protein>
<sequence>MLQADAFSGRGATAIFERFTRGNGAPFNPRQLLDNAVSNVICSVVFGNHYGYEDMEFLRLLDLFNYNFCIMSSRCTFSPPSWTGSQAHITEYSETSLRVFLSQQMQLHQQTRQPGKPHYFIHSFLDQIDKGEFQSNNAFVPFALGKRMCLGAGLAPTEIFLTSILLRFFLLPVGSHSDTDLTPQCTGPGNVPPAFQLRLVAH</sequence>
<gene>
    <name evidence="1" type="ORF">MJG53_013567</name>
</gene>
<accession>A0ACB9UIW8</accession>
<keyword evidence="2" id="KW-1185">Reference proteome</keyword>